<reference evidence="2 3" key="1">
    <citation type="submission" date="2015-07" db="EMBL/GenBank/DDBJ databases">
        <title>Genome sequence of Ornatilinea apprima DSM 23815.</title>
        <authorList>
            <person name="Hemp J."/>
            <person name="Ward L.M."/>
            <person name="Pace L.A."/>
            <person name="Fischer W.W."/>
        </authorList>
    </citation>
    <scope>NUCLEOTIDE SEQUENCE [LARGE SCALE GENOMIC DNA]</scope>
    <source>
        <strain evidence="2 3">P3M-1</strain>
    </source>
</reference>
<protein>
    <recommendedName>
        <fullName evidence="4">DUF3109 domain-containing protein</fullName>
    </recommendedName>
</protein>
<dbReference type="EMBL" id="LGCL01000015">
    <property type="protein sequence ID" value="KPL79061.1"/>
    <property type="molecule type" value="Genomic_DNA"/>
</dbReference>
<proteinExistence type="inferred from homology"/>
<evidence type="ECO:0000256" key="1">
    <source>
        <dbReference type="ARBA" id="ARBA00093770"/>
    </source>
</evidence>
<sequence length="178" mass="20001">MQRCKLRQCRAACCLHGVWVGILEAEKILQSAYQIIPYAPPVLQDPASWFEDAQESDPFLPGGMAVHTRVLDNPKHWGGTACGFLRADHKCALQVAANAAGLHPWHFKPLYCILHPLDLDEQGRITLDQTSLLLDEPGSCLRPAPSPIPLWVTFEEELRYFLGDARYDELKNQLNEPS</sequence>
<dbReference type="Proteomes" id="UP000050417">
    <property type="component" value="Unassembled WGS sequence"/>
</dbReference>
<gene>
    <name evidence="2" type="ORF">ADN00_04050</name>
</gene>
<dbReference type="AlphaFoldDB" id="A0A0P6YAX3"/>
<dbReference type="OrthoDB" id="9805871at2"/>
<keyword evidence="3" id="KW-1185">Reference proteome</keyword>
<evidence type="ECO:0008006" key="4">
    <source>
        <dbReference type="Google" id="ProtNLM"/>
    </source>
</evidence>
<name>A0A0P6YAX3_9CHLR</name>
<dbReference type="Pfam" id="PF11307">
    <property type="entry name" value="DUF3109"/>
    <property type="match status" value="1"/>
</dbReference>
<evidence type="ECO:0000313" key="3">
    <source>
        <dbReference type="Proteomes" id="UP000050417"/>
    </source>
</evidence>
<organism evidence="2 3">
    <name type="scientific">Ornatilinea apprima</name>
    <dbReference type="NCBI Taxonomy" id="1134406"/>
    <lineage>
        <taxon>Bacteria</taxon>
        <taxon>Bacillati</taxon>
        <taxon>Chloroflexota</taxon>
        <taxon>Anaerolineae</taxon>
        <taxon>Anaerolineales</taxon>
        <taxon>Anaerolineaceae</taxon>
        <taxon>Ornatilinea</taxon>
    </lineage>
</organism>
<accession>A0A0P6YAX3</accession>
<dbReference type="STRING" id="1134406.ADN00_04050"/>
<dbReference type="InterPro" id="IPR021458">
    <property type="entry name" value="Rv0495c"/>
</dbReference>
<dbReference type="RefSeq" id="WP_075061680.1">
    <property type="nucleotide sequence ID" value="NZ_LGCL01000015.1"/>
</dbReference>
<comment type="similarity">
    <text evidence="1">Belongs to the Rv0495c family.</text>
</comment>
<comment type="caution">
    <text evidence="2">The sequence shown here is derived from an EMBL/GenBank/DDBJ whole genome shotgun (WGS) entry which is preliminary data.</text>
</comment>
<evidence type="ECO:0000313" key="2">
    <source>
        <dbReference type="EMBL" id="KPL79061.1"/>
    </source>
</evidence>